<dbReference type="EMBL" id="VSSQ01080089">
    <property type="protein sequence ID" value="MPN29408.1"/>
    <property type="molecule type" value="Genomic_DNA"/>
</dbReference>
<dbReference type="AlphaFoldDB" id="A0A645GRD6"/>
<organism evidence="1">
    <name type="scientific">bioreactor metagenome</name>
    <dbReference type="NCBI Taxonomy" id="1076179"/>
    <lineage>
        <taxon>unclassified sequences</taxon>
        <taxon>metagenomes</taxon>
        <taxon>ecological metagenomes</taxon>
    </lineage>
</organism>
<protein>
    <submittedName>
        <fullName evidence="1">Uncharacterized protein</fullName>
    </submittedName>
</protein>
<reference evidence="1" key="1">
    <citation type="submission" date="2019-08" db="EMBL/GenBank/DDBJ databases">
        <authorList>
            <person name="Kucharzyk K."/>
            <person name="Murdoch R.W."/>
            <person name="Higgins S."/>
            <person name="Loffler F."/>
        </authorList>
    </citation>
    <scope>NUCLEOTIDE SEQUENCE</scope>
</reference>
<comment type="caution">
    <text evidence="1">The sequence shown here is derived from an EMBL/GenBank/DDBJ whole genome shotgun (WGS) entry which is preliminary data.</text>
</comment>
<proteinExistence type="predicted"/>
<sequence>MIPGRDLSVFSFGDQERAKLMTPSLATVMNVGVEKTIREVIAEYCPGATRSEKMIFHLENTVIHEGESIITKTKGGAQ</sequence>
<gene>
    <name evidence="1" type="ORF">SDC9_176861</name>
</gene>
<evidence type="ECO:0000313" key="1">
    <source>
        <dbReference type="EMBL" id="MPN29408.1"/>
    </source>
</evidence>
<accession>A0A645GRD6</accession>
<name>A0A645GRD6_9ZZZZ</name>